<name>A0A8S1LYU1_9CILI</name>
<comment type="caution">
    <text evidence="1">The sequence shown here is derived from an EMBL/GenBank/DDBJ whole genome shotgun (WGS) entry which is preliminary data.</text>
</comment>
<dbReference type="AlphaFoldDB" id="A0A8S1LYU1"/>
<keyword evidence="2" id="KW-1185">Reference proteome</keyword>
<proteinExistence type="predicted"/>
<reference evidence="1" key="1">
    <citation type="submission" date="2021-01" db="EMBL/GenBank/DDBJ databases">
        <authorList>
            <consortium name="Genoscope - CEA"/>
            <person name="William W."/>
        </authorList>
    </citation>
    <scope>NUCLEOTIDE SEQUENCE</scope>
</reference>
<protein>
    <submittedName>
        <fullName evidence="1">Uncharacterized protein</fullName>
    </submittedName>
</protein>
<sequence length="188" mass="22010">MNSTSVGTSIRNNREQMSNITINKLLLPNNIILKKSHNNSQSQQILDQHLNENVFFIPKKSLRRVKYSDQNILISSITGKSLQSQLIGKFLRENNIHQFHRINSRKQIAIKELVSTSKVYNFIKKDGNINTEPNSDKQNLPFKPQLKQSQVIDDQYKFTFYSPKTEENKLRLPKEFQIQPCSKKKYFI</sequence>
<evidence type="ECO:0000313" key="1">
    <source>
        <dbReference type="EMBL" id="CAD8070006.1"/>
    </source>
</evidence>
<dbReference type="OrthoDB" id="302649at2759"/>
<gene>
    <name evidence="1" type="ORF">PSON_ATCC_30995.1.T0260169</name>
</gene>
<evidence type="ECO:0000313" key="2">
    <source>
        <dbReference type="Proteomes" id="UP000692954"/>
    </source>
</evidence>
<dbReference type="EMBL" id="CAJJDN010000026">
    <property type="protein sequence ID" value="CAD8070006.1"/>
    <property type="molecule type" value="Genomic_DNA"/>
</dbReference>
<organism evidence="1 2">
    <name type="scientific">Paramecium sonneborni</name>
    <dbReference type="NCBI Taxonomy" id="65129"/>
    <lineage>
        <taxon>Eukaryota</taxon>
        <taxon>Sar</taxon>
        <taxon>Alveolata</taxon>
        <taxon>Ciliophora</taxon>
        <taxon>Intramacronucleata</taxon>
        <taxon>Oligohymenophorea</taxon>
        <taxon>Peniculida</taxon>
        <taxon>Parameciidae</taxon>
        <taxon>Paramecium</taxon>
    </lineage>
</organism>
<accession>A0A8S1LYU1</accession>
<dbReference type="Proteomes" id="UP000692954">
    <property type="component" value="Unassembled WGS sequence"/>
</dbReference>